<gene>
    <name evidence="2" type="ORF">F6V30_02085</name>
</gene>
<keyword evidence="3" id="KW-1185">Reference proteome</keyword>
<organism evidence="2 3">
    <name type="scientific">Oryzomonas sagensis</name>
    <dbReference type="NCBI Taxonomy" id="2603857"/>
    <lineage>
        <taxon>Bacteria</taxon>
        <taxon>Pseudomonadati</taxon>
        <taxon>Thermodesulfobacteriota</taxon>
        <taxon>Desulfuromonadia</taxon>
        <taxon>Geobacterales</taxon>
        <taxon>Geobacteraceae</taxon>
        <taxon>Oryzomonas</taxon>
    </lineage>
</organism>
<comment type="caution">
    <text evidence="2">The sequence shown here is derived from an EMBL/GenBank/DDBJ whole genome shotgun (WGS) entry which is preliminary data.</text>
</comment>
<dbReference type="RefSeq" id="WP_151154857.1">
    <property type="nucleotide sequence ID" value="NZ_VZRA01000001.1"/>
</dbReference>
<evidence type="ECO:0000256" key="1">
    <source>
        <dbReference type="SAM" id="Phobius"/>
    </source>
</evidence>
<protein>
    <submittedName>
        <fullName evidence="2">Uncharacterized protein</fullName>
    </submittedName>
</protein>
<evidence type="ECO:0000313" key="2">
    <source>
        <dbReference type="EMBL" id="KAB0671395.1"/>
    </source>
</evidence>
<dbReference type="EMBL" id="VZRA01000001">
    <property type="protein sequence ID" value="KAB0671395.1"/>
    <property type="molecule type" value="Genomic_DNA"/>
</dbReference>
<keyword evidence="1" id="KW-0472">Membrane</keyword>
<name>A0ABQ6TR47_9BACT</name>
<evidence type="ECO:0000313" key="3">
    <source>
        <dbReference type="Proteomes" id="UP000798046"/>
    </source>
</evidence>
<keyword evidence="1" id="KW-1133">Transmembrane helix</keyword>
<dbReference type="Proteomes" id="UP000798046">
    <property type="component" value="Unassembled WGS sequence"/>
</dbReference>
<feature type="transmembrane region" description="Helical" evidence="1">
    <location>
        <begin position="45"/>
        <end position="69"/>
    </location>
</feature>
<accession>A0ABQ6TR47</accession>
<sequence>MNHNANERLDRLFAAARTVPVDTSALEEHFETRLMARLGERRREVIPWYAVMWRMVPLFAVLVAVIAVYGTSFGPAPSGGDLFAAISSSQEEYLAQNILTGE</sequence>
<proteinExistence type="predicted"/>
<keyword evidence="1" id="KW-0812">Transmembrane</keyword>
<reference evidence="2 3" key="1">
    <citation type="journal article" date="2020" name="Microorganisms">
        <title>Description of Three Novel Members in the Family Geobacteraceae, Oryzomonas japonicum gen. nov., sp. nov., Oryzomonas sagensis sp. nov., and Oryzomonas ruber sp. nov.</title>
        <authorList>
            <person name="Xu Z."/>
            <person name="Masuda Y."/>
            <person name="Hayakawa C."/>
            <person name="Ushijima N."/>
            <person name="Kawano K."/>
            <person name="Shiratori Y."/>
            <person name="Senoo K."/>
            <person name="Itoh H."/>
        </authorList>
    </citation>
    <scope>NUCLEOTIDE SEQUENCE [LARGE SCALE GENOMIC DNA]</scope>
    <source>
        <strain evidence="2 3">Red100</strain>
    </source>
</reference>